<evidence type="ECO:0000313" key="3">
    <source>
        <dbReference type="Proteomes" id="UP001152759"/>
    </source>
</evidence>
<dbReference type="SMART" id="SM00239">
    <property type="entry name" value="C2"/>
    <property type="match status" value="1"/>
</dbReference>
<dbReference type="Pfam" id="PF00168">
    <property type="entry name" value="C2"/>
    <property type="match status" value="1"/>
</dbReference>
<dbReference type="PANTHER" id="PTHR20837">
    <property type="entry name" value="CENTROSOMAL PROTEIN-RELATED"/>
    <property type="match status" value="1"/>
</dbReference>
<dbReference type="InterPro" id="IPR056288">
    <property type="entry name" value="CEP76_C"/>
</dbReference>
<gene>
    <name evidence="2" type="ORF">BEMITA_LOCUS8526</name>
</gene>
<dbReference type="Gene3D" id="2.60.40.150">
    <property type="entry name" value="C2 domain"/>
    <property type="match status" value="1"/>
</dbReference>
<dbReference type="GO" id="GO:1905515">
    <property type="term" value="P:non-motile cilium assembly"/>
    <property type="evidence" value="ECO:0007669"/>
    <property type="project" value="TreeGrafter"/>
</dbReference>
<dbReference type="SUPFAM" id="SSF49562">
    <property type="entry name" value="C2 domain (Calcium/lipid-binding domain, CaLB)"/>
    <property type="match status" value="1"/>
</dbReference>
<evidence type="ECO:0000259" key="1">
    <source>
        <dbReference type="SMART" id="SM00239"/>
    </source>
</evidence>
<dbReference type="PANTHER" id="PTHR20837:SF0">
    <property type="entry name" value="COILED-COIL AND C2 DOMAIN-CONTAINING PROTEIN 2A"/>
    <property type="match status" value="1"/>
</dbReference>
<dbReference type="Pfam" id="PF15625">
    <property type="entry name" value="CC2D2AN-C2"/>
    <property type="match status" value="1"/>
</dbReference>
<dbReference type="InterPro" id="IPR056290">
    <property type="entry name" value="CEPT76/DRC7_peptidase-like_dom"/>
</dbReference>
<dbReference type="GO" id="GO:1904491">
    <property type="term" value="P:protein localization to ciliary transition zone"/>
    <property type="evidence" value="ECO:0007669"/>
    <property type="project" value="TreeGrafter"/>
</dbReference>
<reference evidence="2" key="1">
    <citation type="submission" date="2021-12" db="EMBL/GenBank/DDBJ databases">
        <authorList>
            <person name="King R."/>
        </authorList>
    </citation>
    <scope>NUCLEOTIDE SEQUENCE</scope>
</reference>
<dbReference type="Proteomes" id="UP001152759">
    <property type="component" value="Chromosome 5"/>
</dbReference>
<dbReference type="AlphaFoldDB" id="A0A9P0ABM9"/>
<dbReference type="Pfam" id="PF24652">
    <property type="entry name" value="CEP76_C"/>
    <property type="match status" value="1"/>
</dbReference>
<name>A0A9P0ABM9_BEMTA</name>
<dbReference type="GO" id="GO:0035869">
    <property type="term" value="C:ciliary transition zone"/>
    <property type="evidence" value="ECO:0007669"/>
    <property type="project" value="TreeGrafter"/>
</dbReference>
<sequence length="1049" mass="119927">MKTQRDLLTTLLSTWRDLKQLRESQGYALTTPKLVITQHSNDTYNQVNGFDFETNKTIQELREELEMMQNEEGVTDFSNISFRLGCYLKQSPTNLHSKEKAAEIDPQKVHEKLLECLRPPDEPQLTIDMSSIQPTPVNLIKDSMEQERQASVRKCIVWLTICFNNLEVCRTRSQVLSQRFTVSFNERLSLNIAQCPESISVNIHFSERSLTTIYLPIPESGVTLEVAQPECYEFSCDQVVQSDGTKHNGVGAGIAFKSLPDDKSSLCLFISGSLTCRTGWGVVGNSTLAPPLKQLNIVAPLSRRVAQPVVSSMSTLEKMKKWADQACLDPNDPNNVEILELLRNVKATSIEENRGIIFNEIEQDYNMCVDEELITKRLKLLILRDQEELEFKNLRFVPLKEREISKDIFKDYENRTQCGDFPSDISAGNGVDVHRLRMIHQLNKLRAAVSEKISLAAQNRTLLHMVNEDQVPDMGTLGLTFMKWLQPNRPLRPNRKELKKIPAQGLFGQEIKIIVNIIGAFEIPIRQDVDTIIDDKFQLIPVHPFVEVSFQNKSYRTTSAEGSNPTWNQDLVISLKTTNIDLSMLNEVIYIHLFDEVVVDLLEDDRLKGTMIHQRFERHWLGSLSIPFSTLYHNFRIEGTFQLYSPPCLLGYERLVSAHSRNATFLTLFIMLQPVINPPPPVKHQLESYENSEVVKYLDYCQQNQLRSFPKRTIKTLVVNSNCKSVCVTRLLKPLNLPNLLSESEKIPEAMIARYVSMIPTSRTNLFETSLDVWLTGDQVIGLLIGNNYDHAVLLCCYLMKLKKKVWLIIGSGIPHGPSAYVLVRENSRSYYIWDSVSGLKYDIHDSFSPLQSVYCIINDQNIWANIQRQEDITRMRWDVSKSSDWNPIFGRNMSAPLGSIQPAVIDYPVTPDREVLSLQEKVETLLRDAIMKWRSTNKTIWNRYCTAMLRKLLPSLEQASWTGSSNKQMSAADLIQELQHILASHKMCGFPINMPYTNVNDLMEAVKATGVHTNNCEDVEFSLAVYIHVYPAHVLSAWVYVTSLIRRR</sequence>
<feature type="domain" description="C2" evidence="1">
    <location>
        <begin position="512"/>
        <end position="640"/>
    </location>
</feature>
<dbReference type="EMBL" id="OU963866">
    <property type="protein sequence ID" value="CAH0389727.1"/>
    <property type="molecule type" value="Genomic_DNA"/>
</dbReference>
<proteinExistence type="predicted"/>
<dbReference type="InterPro" id="IPR000008">
    <property type="entry name" value="C2_dom"/>
</dbReference>
<evidence type="ECO:0000313" key="2">
    <source>
        <dbReference type="EMBL" id="CAH0389727.1"/>
    </source>
</evidence>
<dbReference type="InterPro" id="IPR028928">
    <property type="entry name" value="CC2D2AN-C2"/>
</dbReference>
<accession>A0A9P0ABM9</accession>
<dbReference type="Pfam" id="PF24656">
    <property type="entry name" value="CEPT76_peptidase"/>
    <property type="match status" value="1"/>
</dbReference>
<keyword evidence="3" id="KW-1185">Reference proteome</keyword>
<protein>
    <recommendedName>
        <fullName evidence="1">C2 domain-containing protein</fullName>
    </recommendedName>
</protein>
<organism evidence="2 3">
    <name type="scientific">Bemisia tabaci</name>
    <name type="common">Sweetpotato whitefly</name>
    <name type="synonym">Aleurodes tabaci</name>
    <dbReference type="NCBI Taxonomy" id="7038"/>
    <lineage>
        <taxon>Eukaryota</taxon>
        <taxon>Metazoa</taxon>
        <taxon>Ecdysozoa</taxon>
        <taxon>Arthropoda</taxon>
        <taxon>Hexapoda</taxon>
        <taxon>Insecta</taxon>
        <taxon>Pterygota</taxon>
        <taxon>Neoptera</taxon>
        <taxon>Paraneoptera</taxon>
        <taxon>Hemiptera</taxon>
        <taxon>Sternorrhyncha</taxon>
        <taxon>Aleyrodoidea</taxon>
        <taxon>Aleyrodidae</taxon>
        <taxon>Aleyrodinae</taxon>
        <taxon>Bemisia</taxon>
    </lineage>
</organism>
<dbReference type="InterPro" id="IPR052434">
    <property type="entry name" value="Tectonic-like_complex_comp"/>
</dbReference>
<dbReference type="InterPro" id="IPR035892">
    <property type="entry name" value="C2_domain_sf"/>
</dbReference>